<dbReference type="KEGG" id="vg:10323204"/>
<evidence type="ECO:0000313" key="1">
    <source>
        <dbReference type="EMBL" id="ADJ19532.1"/>
    </source>
</evidence>
<organism evidence="1 2">
    <name type="scientific">Acinetobacter phage 133</name>
    <dbReference type="NCBI Taxonomy" id="2919552"/>
    <lineage>
        <taxon>Viruses</taxon>
        <taxon>Duplodnaviria</taxon>
        <taxon>Heunggongvirae</taxon>
        <taxon>Uroviricota</taxon>
        <taxon>Caudoviricetes</taxon>
        <taxon>Pantevenvirales</taxon>
        <taxon>Straboviridae</taxon>
        <taxon>Tevenvirinae</taxon>
        <taxon>Centumtrigintavirus</taxon>
        <taxon>Centumtrigintavirus cv133</taxon>
        <taxon>Acinetobacter virus 133</taxon>
    </lineage>
</organism>
<accession>D9I6F1</accession>
<dbReference type="GeneID" id="10323204"/>
<sequence>MGTSPLQQYLSNIGFPWYGGTIGKSELENIQRELVPFIERMFKDSIKPVPKYDYILVSAFDSWMYMEPVTRGYTFGSPHFIDGTRVDQTIDSGKLIESPGIYLCQSGDETVLVLGYVQLKNGKHV</sequence>
<name>D9I6F1_9CAUD</name>
<evidence type="ECO:0000313" key="2">
    <source>
        <dbReference type="Proteomes" id="UP000000330"/>
    </source>
</evidence>
<keyword evidence="2" id="KW-1185">Reference proteome</keyword>
<reference evidence="1 2" key="1">
    <citation type="journal article" date="2010" name="Virol. J.">
        <title>Genomes of the T4-related bacteriophages as windows on microbial genome evolution.</title>
        <authorList>
            <person name="Petrov V.M."/>
            <person name="Ratnayaka S."/>
            <person name="Nolan J.M."/>
            <person name="Miller E.S."/>
            <person name="Karam J.D."/>
        </authorList>
    </citation>
    <scope>NUCLEOTIDE SEQUENCE [LARGE SCALE GENOMIC DNA]</scope>
    <source>
        <strain evidence="1">Acj133</strain>
    </source>
</reference>
<protein>
    <submittedName>
        <fullName evidence="1">Uncharacterized protein</fullName>
    </submittedName>
</protein>
<proteinExistence type="predicted"/>
<gene>
    <name evidence="1" type="ORF">Acj133p217</name>
</gene>
<dbReference type="Proteomes" id="UP000000330">
    <property type="component" value="Segment"/>
</dbReference>
<dbReference type="EMBL" id="HM114315">
    <property type="protein sequence ID" value="ADJ19532.1"/>
    <property type="molecule type" value="Genomic_DNA"/>
</dbReference>
<dbReference type="RefSeq" id="YP_004300798.1">
    <property type="nucleotide sequence ID" value="NC_015250.1"/>
</dbReference>